<accession>A0A1N6QD90</accession>
<evidence type="ECO:0000313" key="3">
    <source>
        <dbReference type="Proteomes" id="UP000186953"/>
    </source>
</evidence>
<dbReference type="EMBL" id="FTMA01000001">
    <property type="protein sequence ID" value="SIQ14559.1"/>
    <property type="molecule type" value="Genomic_DNA"/>
</dbReference>
<protein>
    <recommendedName>
        <fullName evidence="4">Lipocalin-like domain-containing protein</fullName>
    </recommendedName>
</protein>
<name>A0A1N6QD90_9FLAO</name>
<keyword evidence="1" id="KW-0732">Signal</keyword>
<dbReference type="PROSITE" id="PS51257">
    <property type="entry name" value="PROKAR_LIPOPROTEIN"/>
    <property type="match status" value="1"/>
</dbReference>
<feature type="chain" id="PRO_5013269582" description="Lipocalin-like domain-containing protein" evidence="1">
    <location>
        <begin position="23"/>
        <end position="356"/>
    </location>
</feature>
<dbReference type="OrthoDB" id="832379at2"/>
<dbReference type="Proteomes" id="UP000186953">
    <property type="component" value="Unassembled WGS sequence"/>
</dbReference>
<gene>
    <name evidence="2" type="ORF">SAMN05421797_101849</name>
</gene>
<sequence>MKTLKPLLFLLLGSFIFLTSCRTEDDVSIDPPTEQTLLSNSAVADLMKKTSKNDGSFDNIIDNASCFNIALPVTVIANDTEVMVNSLNDYQTIEDIFDADKNDTDTLDIVFPITVVFSDYTTSDVTTYPDLLALIAQCPEENTYDDDIECIDFQYPISASIFNQNNDLVETIVINGDKDMHDFIDDLDDYAAVTINFPITVILADGTSMSINSISELQTVIENAEDTCDEDDDNDYNDDDCNNCTTNDFETIFANCTNWKVDELELNDNHLEDQYSGYVFSFESNGTVTVTENGNTITGTWSVSGSGNNIDFTIDIPNLTDFNGTWKLHEIEKESGETKFELEKGSESELKFKSNC</sequence>
<dbReference type="AlphaFoldDB" id="A0A1N6QD90"/>
<feature type="signal peptide" evidence="1">
    <location>
        <begin position="1"/>
        <end position="22"/>
    </location>
</feature>
<reference evidence="3" key="1">
    <citation type="submission" date="2017-01" db="EMBL/GenBank/DDBJ databases">
        <authorList>
            <person name="Varghese N."/>
            <person name="Submissions S."/>
        </authorList>
    </citation>
    <scope>NUCLEOTIDE SEQUENCE [LARGE SCALE GENOMIC DNA]</scope>
    <source>
        <strain evidence="3">DSM 15366</strain>
    </source>
</reference>
<proteinExistence type="predicted"/>
<organism evidence="2 3">
    <name type="scientific">Maribacter ulvicola</name>
    <dbReference type="NCBI Taxonomy" id="228959"/>
    <lineage>
        <taxon>Bacteria</taxon>
        <taxon>Pseudomonadati</taxon>
        <taxon>Bacteroidota</taxon>
        <taxon>Flavobacteriia</taxon>
        <taxon>Flavobacteriales</taxon>
        <taxon>Flavobacteriaceae</taxon>
        <taxon>Maribacter</taxon>
    </lineage>
</organism>
<keyword evidence="3" id="KW-1185">Reference proteome</keyword>
<evidence type="ECO:0008006" key="4">
    <source>
        <dbReference type="Google" id="ProtNLM"/>
    </source>
</evidence>
<evidence type="ECO:0000313" key="2">
    <source>
        <dbReference type="EMBL" id="SIQ14559.1"/>
    </source>
</evidence>
<evidence type="ECO:0000256" key="1">
    <source>
        <dbReference type="SAM" id="SignalP"/>
    </source>
</evidence>
<dbReference type="STRING" id="228959.SAMN05421797_101849"/>
<dbReference type="RefSeq" id="WP_076547051.1">
    <property type="nucleotide sequence ID" value="NZ_FTMA01000001.1"/>
</dbReference>